<evidence type="ECO:0000313" key="11">
    <source>
        <dbReference type="Proteomes" id="UP001555826"/>
    </source>
</evidence>
<dbReference type="Gene3D" id="2.70.98.10">
    <property type="match status" value="1"/>
</dbReference>
<dbReference type="InterPro" id="IPR006104">
    <property type="entry name" value="Glyco_hydro_2_N"/>
</dbReference>
<comment type="caution">
    <text evidence="10">The sequence shown here is derived from an EMBL/GenBank/DDBJ whole genome shotgun (WGS) entry which is preliminary data.</text>
</comment>
<evidence type="ECO:0000256" key="3">
    <source>
        <dbReference type="ARBA" id="ARBA00012756"/>
    </source>
</evidence>
<evidence type="ECO:0000259" key="9">
    <source>
        <dbReference type="SMART" id="SM01038"/>
    </source>
</evidence>
<organism evidence="10 11">
    <name type="scientific">Kineococcus endophyticus</name>
    <dbReference type="NCBI Taxonomy" id="1181883"/>
    <lineage>
        <taxon>Bacteria</taxon>
        <taxon>Bacillati</taxon>
        <taxon>Actinomycetota</taxon>
        <taxon>Actinomycetes</taxon>
        <taxon>Kineosporiales</taxon>
        <taxon>Kineosporiaceae</taxon>
        <taxon>Kineococcus</taxon>
    </lineage>
</organism>
<reference evidence="10 11" key="1">
    <citation type="submission" date="2024-07" db="EMBL/GenBank/DDBJ databases">
        <authorList>
            <person name="Thanompreechachai J."/>
            <person name="Duangmal K."/>
        </authorList>
    </citation>
    <scope>NUCLEOTIDE SEQUENCE [LARGE SCALE GENOMIC DNA]</scope>
    <source>
        <strain evidence="10 11">KCTC 19886</strain>
    </source>
</reference>
<proteinExistence type="inferred from homology"/>
<dbReference type="SUPFAM" id="SSF51445">
    <property type="entry name" value="(Trans)glycosidases"/>
    <property type="match status" value="1"/>
</dbReference>
<dbReference type="Gene3D" id="3.20.20.80">
    <property type="entry name" value="Glycosidases"/>
    <property type="match status" value="1"/>
</dbReference>
<dbReference type="InterPro" id="IPR008979">
    <property type="entry name" value="Galactose-bd-like_sf"/>
</dbReference>
<dbReference type="Pfam" id="PF02929">
    <property type="entry name" value="Bgal_small_N"/>
    <property type="match status" value="1"/>
</dbReference>
<keyword evidence="5 10" id="KW-0378">Hydrolase</keyword>
<keyword evidence="11" id="KW-1185">Reference proteome</keyword>
<dbReference type="EMBL" id="JBFNQN010000001">
    <property type="protein sequence ID" value="MEW9263154.1"/>
    <property type="molecule type" value="Genomic_DNA"/>
</dbReference>
<dbReference type="SUPFAM" id="SSF49785">
    <property type="entry name" value="Galactose-binding domain-like"/>
    <property type="match status" value="1"/>
</dbReference>
<sequence>MNHWFEDFTPARGALPARAWVRSDAPTLSLNGGWRFRYAEHADTPADLADPALDDGAWDRIEVPGHWQLQGWGAPAYTNITYPFPVEPPFVPDENPTGDHRRRFALPAGFLSDGARAVLRFEGVDSAFTAWVDGTEVGRSVGSRLPVEFDVTDALQAGGAEHVLAVRVHQWSVASYLEDQDMWWLSGIFRDVTLLSRPAGAVEDVFVHAGYDHATGTGSLRVDTPSAARLLVPELGVDVPCGEDVEVPGVEPWSAEVPRLYDAEVVSGGEHVRLRVGFRTVAIVDGVFTVNGVPVKLRGVNRHEVSADRGRAVTDEEMLADVLLMKRHNVNAVRTSHYPPHPRFLDLCDEHGLWVVDECDLETHGFWLLDWRGNPSDDPRWREAYLDRMRRTVERDKNHPSVVLWSLGNESGTGQNLAAMTAWVKERDSSRPVHYEHDWAVPYADVYSRMYASHAEVEAIAGRTEEPLEDAEADARRRAMPFVQCEYAHAMGNGPGGLVEYQDLFESSERCMGGFVWEWIDHGLRQSGPDGVERFAYGGDFGEPVHDGAFVADGLVFPDRTPSPGLLDYAAVIAQVRLRPETTPSGDLLRLTNHFDVVDLGHVDLRWSVEDDGVEVASGTLPTPDLAPRATTLLDVPDEVAALSAAAGERWFTVTAHLGEATSWAEAGHELGRGQVQLDPGAGREPAAAGSPERRGPDLLVGSAVLDGRTGRLQQVGSVPVQVAELSLWRAPTDNDRGDFGEPLAPTWRSLGLQRLRHRTGLVELAGTAVVVAGRSAPAGTDTGFATTWRWTPLAGGAVHLQVDVAPELPGGLDVPLPRVGVRLAVPRELRHLAWFGRGPGEAYPDTGSATWTSRFASTVEGLQTPYVRPQENGQRAGVRWAELTDSSGRGLRVSSSTPFGVTVRPWSTEALDAATHTTALHDEGRIWLHLDHAQQGIGSGSCGPGALPQYRLEAGPVSFGFVLEPLG</sequence>
<dbReference type="SUPFAM" id="SSF49303">
    <property type="entry name" value="beta-Galactosidase/glucuronidase domain"/>
    <property type="match status" value="2"/>
</dbReference>
<keyword evidence="6" id="KW-0326">Glycosidase</keyword>
<dbReference type="InterPro" id="IPR006101">
    <property type="entry name" value="Glyco_hydro_2"/>
</dbReference>
<dbReference type="Proteomes" id="UP001555826">
    <property type="component" value="Unassembled WGS sequence"/>
</dbReference>
<dbReference type="PROSITE" id="PS00719">
    <property type="entry name" value="GLYCOSYL_HYDROL_F2_1"/>
    <property type="match status" value="1"/>
</dbReference>
<dbReference type="InterPro" id="IPR011013">
    <property type="entry name" value="Gal_mutarotase_sf_dom"/>
</dbReference>
<dbReference type="InterPro" id="IPR013783">
    <property type="entry name" value="Ig-like_fold"/>
</dbReference>
<comment type="similarity">
    <text evidence="2">Belongs to the glycosyl hydrolase 2 family.</text>
</comment>
<dbReference type="InterPro" id="IPR014718">
    <property type="entry name" value="GH-type_carb-bd"/>
</dbReference>
<gene>
    <name evidence="10" type="ORF">AB1207_00175</name>
</gene>
<dbReference type="SUPFAM" id="SSF74650">
    <property type="entry name" value="Galactose mutarotase-like"/>
    <property type="match status" value="1"/>
</dbReference>
<evidence type="ECO:0000256" key="4">
    <source>
        <dbReference type="ARBA" id="ARBA00013303"/>
    </source>
</evidence>
<comment type="catalytic activity">
    <reaction evidence="1">
        <text>Hydrolysis of terminal non-reducing beta-D-galactose residues in beta-D-galactosides.</text>
        <dbReference type="EC" id="3.2.1.23"/>
    </reaction>
</comment>
<evidence type="ECO:0000256" key="1">
    <source>
        <dbReference type="ARBA" id="ARBA00001412"/>
    </source>
</evidence>
<name>A0ABV3P0L1_9ACTN</name>
<dbReference type="InterPro" id="IPR023230">
    <property type="entry name" value="Glyco_hydro_2_CS"/>
</dbReference>
<evidence type="ECO:0000256" key="2">
    <source>
        <dbReference type="ARBA" id="ARBA00007401"/>
    </source>
</evidence>
<dbReference type="InterPro" id="IPR032312">
    <property type="entry name" value="LacZ_4"/>
</dbReference>
<dbReference type="GO" id="GO:0016787">
    <property type="term" value="F:hydrolase activity"/>
    <property type="evidence" value="ECO:0007669"/>
    <property type="project" value="UniProtKB-KW"/>
</dbReference>
<feature type="domain" description="Beta galactosidase small chain/" evidence="9">
    <location>
        <begin position="700"/>
        <end position="965"/>
    </location>
</feature>
<dbReference type="Pfam" id="PF02837">
    <property type="entry name" value="Glyco_hydro_2_N"/>
    <property type="match status" value="1"/>
</dbReference>
<dbReference type="PRINTS" id="PR00132">
    <property type="entry name" value="GLHYDRLASE2"/>
</dbReference>
<dbReference type="InterPro" id="IPR036156">
    <property type="entry name" value="Beta-gal/glucu_dom_sf"/>
</dbReference>
<evidence type="ECO:0000256" key="8">
    <source>
        <dbReference type="SAM" id="MobiDB-lite"/>
    </source>
</evidence>
<dbReference type="Gene3D" id="2.60.120.260">
    <property type="entry name" value="Galactose-binding domain-like"/>
    <property type="match status" value="1"/>
</dbReference>
<dbReference type="PANTHER" id="PTHR46323:SF2">
    <property type="entry name" value="BETA-GALACTOSIDASE"/>
    <property type="match status" value="1"/>
</dbReference>
<dbReference type="InterPro" id="IPR006103">
    <property type="entry name" value="Glyco_hydro_2_cat"/>
</dbReference>
<evidence type="ECO:0000256" key="6">
    <source>
        <dbReference type="ARBA" id="ARBA00023295"/>
    </source>
</evidence>
<feature type="region of interest" description="Disordered" evidence="8">
    <location>
        <begin position="674"/>
        <end position="698"/>
    </location>
</feature>
<dbReference type="PANTHER" id="PTHR46323">
    <property type="entry name" value="BETA-GALACTOSIDASE"/>
    <property type="match status" value="1"/>
</dbReference>
<accession>A0ABV3P0L1</accession>
<dbReference type="Pfam" id="PF16353">
    <property type="entry name" value="LacZ_4"/>
    <property type="match status" value="1"/>
</dbReference>
<dbReference type="PROSITE" id="PS00608">
    <property type="entry name" value="GLYCOSYL_HYDROL_F2_2"/>
    <property type="match status" value="1"/>
</dbReference>
<dbReference type="SMART" id="SM01038">
    <property type="entry name" value="Bgal_small_N"/>
    <property type="match status" value="1"/>
</dbReference>
<dbReference type="InterPro" id="IPR023232">
    <property type="entry name" value="Glyco_hydro_2_AS"/>
</dbReference>
<evidence type="ECO:0000313" key="10">
    <source>
        <dbReference type="EMBL" id="MEW9263154.1"/>
    </source>
</evidence>
<dbReference type="InterPro" id="IPR004199">
    <property type="entry name" value="B-gal_small/dom_5"/>
</dbReference>
<evidence type="ECO:0000256" key="5">
    <source>
        <dbReference type="ARBA" id="ARBA00022801"/>
    </source>
</evidence>
<dbReference type="RefSeq" id="WP_367635759.1">
    <property type="nucleotide sequence ID" value="NZ_JBFNQN010000001.1"/>
</dbReference>
<evidence type="ECO:0000256" key="7">
    <source>
        <dbReference type="ARBA" id="ARBA00032230"/>
    </source>
</evidence>
<dbReference type="EC" id="3.2.1.23" evidence="3"/>
<dbReference type="Pfam" id="PF02836">
    <property type="entry name" value="Glyco_hydro_2_C"/>
    <property type="match status" value="1"/>
</dbReference>
<dbReference type="InterPro" id="IPR017853">
    <property type="entry name" value="GH"/>
</dbReference>
<dbReference type="InterPro" id="IPR050347">
    <property type="entry name" value="Bact_Beta-galactosidase"/>
</dbReference>
<dbReference type="Gene3D" id="2.60.40.10">
    <property type="entry name" value="Immunoglobulins"/>
    <property type="match status" value="2"/>
</dbReference>
<protein>
    <recommendedName>
        <fullName evidence="4">Beta-galactosidase</fullName>
        <ecNumber evidence="3">3.2.1.23</ecNumber>
    </recommendedName>
    <alternativeName>
        <fullName evidence="7">Lactase</fullName>
    </alternativeName>
</protein>